<organism evidence="1 2">
    <name type="scientific">Acaulospora colombiana</name>
    <dbReference type="NCBI Taxonomy" id="27376"/>
    <lineage>
        <taxon>Eukaryota</taxon>
        <taxon>Fungi</taxon>
        <taxon>Fungi incertae sedis</taxon>
        <taxon>Mucoromycota</taxon>
        <taxon>Glomeromycotina</taxon>
        <taxon>Glomeromycetes</taxon>
        <taxon>Diversisporales</taxon>
        <taxon>Acaulosporaceae</taxon>
        <taxon>Acaulospora</taxon>
    </lineage>
</organism>
<proteinExistence type="predicted"/>
<name>A0ACA9KFN0_9GLOM</name>
<keyword evidence="2" id="KW-1185">Reference proteome</keyword>
<evidence type="ECO:0000313" key="2">
    <source>
        <dbReference type="Proteomes" id="UP000789525"/>
    </source>
</evidence>
<comment type="caution">
    <text evidence="1">The sequence shown here is derived from an EMBL/GenBank/DDBJ whole genome shotgun (WGS) entry which is preliminary data.</text>
</comment>
<evidence type="ECO:0000313" key="1">
    <source>
        <dbReference type="EMBL" id="CAG8470588.1"/>
    </source>
</evidence>
<dbReference type="Proteomes" id="UP000789525">
    <property type="component" value="Unassembled WGS sequence"/>
</dbReference>
<accession>A0ACA9KFN0</accession>
<dbReference type="EMBL" id="CAJVPT010001899">
    <property type="protein sequence ID" value="CAG8470588.1"/>
    <property type="molecule type" value="Genomic_DNA"/>
</dbReference>
<reference evidence="1" key="1">
    <citation type="submission" date="2021-06" db="EMBL/GenBank/DDBJ databases">
        <authorList>
            <person name="Kallberg Y."/>
            <person name="Tangrot J."/>
            <person name="Rosling A."/>
        </authorList>
    </citation>
    <scope>NUCLEOTIDE SEQUENCE</scope>
    <source>
        <strain evidence="1">CL356</strain>
    </source>
</reference>
<sequence length="183" mass="21454">MTEIDYHIAFLTKALEVVKNEKSNGPENCDIDQRRNSERKSSDVDRKDSKGRFADANEKKSKAEFPNVDGRNFDDKSSNDYEKKSKAEFPNVDRMNSDDKSSNYYEKNSKKSPSSDNYEDSKEKFIKDLFHLLKKLKIKWEEFERAMMGIIDRVESTISKIWTWRVTAELEVEFTARNQLLSV</sequence>
<gene>
    <name evidence="1" type="ORF">ACOLOM_LOCUS1571</name>
</gene>
<protein>
    <submittedName>
        <fullName evidence="1">3207_t:CDS:1</fullName>
    </submittedName>
</protein>